<keyword evidence="1" id="KW-1133">Transmembrane helix</keyword>
<organism evidence="2 3">
    <name type="scientific">Ascaris lumbricoides</name>
    <name type="common">Giant roundworm</name>
    <dbReference type="NCBI Taxonomy" id="6252"/>
    <lineage>
        <taxon>Eukaryota</taxon>
        <taxon>Metazoa</taxon>
        <taxon>Ecdysozoa</taxon>
        <taxon>Nematoda</taxon>
        <taxon>Chromadorea</taxon>
        <taxon>Rhabditida</taxon>
        <taxon>Spirurina</taxon>
        <taxon>Ascaridomorpha</taxon>
        <taxon>Ascaridoidea</taxon>
        <taxon>Ascarididae</taxon>
        <taxon>Ascaris</taxon>
    </lineage>
</organism>
<dbReference type="Proteomes" id="UP000036681">
    <property type="component" value="Unplaced"/>
</dbReference>
<evidence type="ECO:0000313" key="2">
    <source>
        <dbReference type="Proteomes" id="UP000036681"/>
    </source>
</evidence>
<keyword evidence="1" id="KW-0472">Membrane</keyword>
<name>A0A0M3IB02_ASCLU</name>
<protein>
    <submittedName>
        <fullName evidence="3">Col_cuticle_N domain-containing protein</fullName>
    </submittedName>
</protein>
<dbReference type="AlphaFoldDB" id="A0A0M3IB02"/>
<reference evidence="3" key="1">
    <citation type="submission" date="2017-02" db="UniProtKB">
        <authorList>
            <consortium name="WormBaseParasite"/>
        </authorList>
    </citation>
    <scope>IDENTIFICATION</scope>
</reference>
<evidence type="ECO:0000256" key="1">
    <source>
        <dbReference type="SAM" id="Phobius"/>
    </source>
</evidence>
<keyword evidence="1" id="KW-0812">Transmembrane</keyword>
<feature type="transmembrane region" description="Helical" evidence="1">
    <location>
        <begin position="22"/>
        <end position="44"/>
    </location>
</feature>
<keyword evidence="2" id="KW-1185">Reference proteome</keyword>
<proteinExistence type="predicted"/>
<dbReference type="WBParaSite" id="ALUE_0001481701-mRNA-1">
    <property type="protein sequence ID" value="ALUE_0001481701-mRNA-1"/>
    <property type="gene ID" value="ALUE_0001481701"/>
</dbReference>
<accession>A0A0M3IB02</accession>
<sequence length="105" mass="11832">MELSEAEIAQLKEHNQRRVRRVVAIVAITMTLISIVLVALSLSLGSKIDQLEPYRDMKRKPGFNNDTLSFRIPENWIHSIDFRACRYPALPASSPPSLADASIEL</sequence>
<evidence type="ECO:0000313" key="3">
    <source>
        <dbReference type="WBParaSite" id="ALUE_0001481701-mRNA-1"/>
    </source>
</evidence>